<sequence>MPVWVLLQNLETLLAPCGAVFWMSGVARQQGTFFWVASLGGPKKSNQKKGDPGDSARFADSLRFSQGAAGSRELGLWPQTPLRRNPAPFCDARRCRRGGTSKATSTSKATQPRKPSARKNVSLRPPPRHSRGGGNPVRSPAGCLRWIILTTPNFPRRACLHRSRIPAQGRNDEALACRQK</sequence>
<protein>
    <submittedName>
        <fullName evidence="2">Uncharacterized protein</fullName>
    </submittedName>
</protein>
<feature type="region of interest" description="Disordered" evidence="1">
    <location>
        <begin position="73"/>
        <end position="137"/>
    </location>
</feature>
<keyword evidence="3" id="KW-1185">Reference proteome</keyword>
<accession>A0A840RJW8</accession>
<proteinExistence type="predicted"/>
<evidence type="ECO:0000313" key="3">
    <source>
        <dbReference type="Proteomes" id="UP000543030"/>
    </source>
</evidence>
<name>A0A840RJW8_9NEIS</name>
<evidence type="ECO:0000313" key="2">
    <source>
        <dbReference type="EMBL" id="MBB5192596.1"/>
    </source>
</evidence>
<comment type="caution">
    <text evidence="2">The sequence shown here is derived from an EMBL/GenBank/DDBJ whole genome shotgun (WGS) entry which is preliminary data.</text>
</comment>
<dbReference type="EMBL" id="JACHHN010000007">
    <property type="protein sequence ID" value="MBB5192596.1"/>
    <property type="molecule type" value="Genomic_DNA"/>
</dbReference>
<evidence type="ECO:0000256" key="1">
    <source>
        <dbReference type="SAM" id="MobiDB-lite"/>
    </source>
</evidence>
<gene>
    <name evidence="2" type="ORF">HNQ50_003340</name>
</gene>
<dbReference type="Proteomes" id="UP000543030">
    <property type="component" value="Unassembled WGS sequence"/>
</dbReference>
<reference evidence="2 3" key="1">
    <citation type="submission" date="2020-08" db="EMBL/GenBank/DDBJ databases">
        <title>Genomic Encyclopedia of Type Strains, Phase IV (KMG-IV): sequencing the most valuable type-strain genomes for metagenomic binning, comparative biology and taxonomic classification.</title>
        <authorList>
            <person name="Goeker M."/>
        </authorList>
    </citation>
    <scope>NUCLEOTIDE SEQUENCE [LARGE SCALE GENOMIC DNA]</scope>
    <source>
        <strain evidence="2 3">DSM 18233</strain>
    </source>
</reference>
<feature type="compositionally biased region" description="Low complexity" evidence="1">
    <location>
        <begin position="100"/>
        <end position="110"/>
    </location>
</feature>
<organism evidence="2 3">
    <name type="scientific">Silvimonas terrae</name>
    <dbReference type="NCBI Taxonomy" id="300266"/>
    <lineage>
        <taxon>Bacteria</taxon>
        <taxon>Pseudomonadati</taxon>
        <taxon>Pseudomonadota</taxon>
        <taxon>Betaproteobacteria</taxon>
        <taxon>Neisseriales</taxon>
        <taxon>Chitinibacteraceae</taxon>
        <taxon>Silvimonas</taxon>
    </lineage>
</organism>
<dbReference type="AlphaFoldDB" id="A0A840RJW8"/>